<reference evidence="1" key="2">
    <citation type="journal article" date="2022" name="Microb. Genom.">
        <title>A chromosome-scale genome assembly of the tomato pathogen Cladosporium fulvum reveals a compartmentalized genome architecture and the presence of a dispensable chromosome.</title>
        <authorList>
            <person name="Zaccaron A.Z."/>
            <person name="Chen L.H."/>
            <person name="Samaras A."/>
            <person name="Stergiopoulos I."/>
        </authorList>
    </citation>
    <scope>NUCLEOTIDE SEQUENCE</scope>
    <source>
        <strain evidence="1">Race5_Kim</strain>
    </source>
</reference>
<proteinExistence type="predicted"/>
<dbReference type="AlphaFoldDB" id="A0A9Q8PFP2"/>
<name>A0A9Q8PFP2_PASFU</name>
<dbReference type="KEGG" id="ffu:CLAFUR5_09766"/>
<dbReference type="EMBL" id="CP090171">
    <property type="protein sequence ID" value="UJO21615.1"/>
    <property type="molecule type" value="Genomic_DNA"/>
</dbReference>
<evidence type="ECO:0000313" key="1">
    <source>
        <dbReference type="EMBL" id="UJO21615.1"/>
    </source>
</evidence>
<accession>A0A9Q8PFP2</accession>
<dbReference type="GeneID" id="71989644"/>
<dbReference type="OrthoDB" id="62952at2759"/>
<dbReference type="OMA" id="SENTWFL"/>
<dbReference type="Proteomes" id="UP000756132">
    <property type="component" value="Chromosome 9"/>
</dbReference>
<reference evidence="1" key="1">
    <citation type="submission" date="2021-12" db="EMBL/GenBank/DDBJ databases">
        <authorList>
            <person name="Zaccaron A."/>
            <person name="Stergiopoulos I."/>
        </authorList>
    </citation>
    <scope>NUCLEOTIDE SEQUENCE</scope>
    <source>
        <strain evidence="1">Race5_Kim</strain>
    </source>
</reference>
<dbReference type="RefSeq" id="XP_047765981.1">
    <property type="nucleotide sequence ID" value="XM_047908914.1"/>
</dbReference>
<protein>
    <submittedName>
        <fullName evidence="1">Uncharacterized protein</fullName>
    </submittedName>
</protein>
<evidence type="ECO:0000313" key="2">
    <source>
        <dbReference type="Proteomes" id="UP000756132"/>
    </source>
</evidence>
<gene>
    <name evidence="1" type="ORF">CLAFUR5_09766</name>
</gene>
<keyword evidence="2" id="KW-1185">Reference proteome</keyword>
<sequence length="216" mass="25016">MESPANLLTLPGELRNTIWRTVVQTDRLLDVEPLCAGSSTTKLHQPALPFTCKMLREEVLSIFYSENSFFLGKVGYHNYGDIRLYEFDLRIQRWCYKLGEQANFLTRLSMIIDGLCYAWDDGLMPGDAMYEMDTRNGSIRFEMNGRPRCLCRLRDAVEKSAVRDGRRLLDVMKEYSTCYCEAVKEGRCNQCGLSRLETFGQGRQTRQKNWDNIITC</sequence>
<organism evidence="1 2">
    <name type="scientific">Passalora fulva</name>
    <name type="common">Tomato leaf mold</name>
    <name type="synonym">Cladosporium fulvum</name>
    <dbReference type="NCBI Taxonomy" id="5499"/>
    <lineage>
        <taxon>Eukaryota</taxon>
        <taxon>Fungi</taxon>
        <taxon>Dikarya</taxon>
        <taxon>Ascomycota</taxon>
        <taxon>Pezizomycotina</taxon>
        <taxon>Dothideomycetes</taxon>
        <taxon>Dothideomycetidae</taxon>
        <taxon>Mycosphaerellales</taxon>
        <taxon>Mycosphaerellaceae</taxon>
        <taxon>Fulvia</taxon>
    </lineage>
</organism>